<organism evidence="2 3">
    <name type="scientific">Acrocarpospora macrocephala</name>
    <dbReference type="NCBI Taxonomy" id="150177"/>
    <lineage>
        <taxon>Bacteria</taxon>
        <taxon>Bacillati</taxon>
        <taxon>Actinomycetota</taxon>
        <taxon>Actinomycetes</taxon>
        <taxon>Streptosporangiales</taxon>
        <taxon>Streptosporangiaceae</taxon>
        <taxon>Acrocarpospora</taxon>
    </lineage>
</organism>
<evidence type="ECO:0000256" key="1">
    <source>
        <dbReference type="SAM" id="MobiDB-lite"/>
    </source>
</evidence>
<gene>
    <name evidence="2" type="ORF">Amac_072690</name>
</gene>
<evidence type="ECO:0000313" key="2">
    <source>
        <dbReference type="EMBL" id="GES13672.1"/>
    </source>
</evidence>
<name>A0A5M3WZD3_9ACTN</name>
<proteinExistence type="predicted"/>
<keyword evidence="3" id="KW-1185">Reference proteome</keyword>
<comment type="caution">
    <text evidence="2">The sequence shown here is derived from an EMBL/GenBank/DDBJ whole genome shotgun (WGS) entry which is preliminary data.</text>
</comment>
<feature type="compositionally biased region" description="Polar residues" evidence="1">
    <location>
        <begin position="68"/>
        <end position="78"/>
    </location>
</feature>
<accession>A0A5M3WZD3</accession>
<evidence type="ECO:0000313" key="3">
    <source>
        <dbReference type="Proteomes" id="UP000331127"/>
    </source>
</evidence>
<dbReference type="AlphaFoldDB" id="A0A5M3WZD3"/>
<reference evidence="2 3" key="1">
    <citation type="submission" date="2019-10" db="EMBL/GenBank/DDBJ databases">
        <title>Whole genome shotgun sequence of Acrocarpospora macrocephala NBRC 16266.</title>
        <authorList>
            <person name="Ichikawa N."/>
            <person name="Kimura A."/>
            <person name="Kitahashi Y."/>
            <person name="Komaki H."/>
            <person name="Oguchi A."/>
        </authorList>
    </citation>
    <scope>NUCLEOTIDE SEQUENCE [LARGE SCALE GENOMIC DNA]</scope>
    <source>
        <strain evidence="2 3">NBRC 16266</strain>
    </source>
</reference>
<dbReference type="Proteomes" id="UP000331127">
    <property type="component" value="Unassembled WGS sequence"/>
</dbReference>
<dbReference type="EMBL" id="BLAE01000049">
    <property type="protein sequence ID" value="GES13672.1"/>
    <property type="molecule type" value="Genomic_DNA"/>
</dbReference>
<sequence>MIVATPEFRGCDGSEGTIRYSDQVWAFTEREEPQDFWYPCKTPGLPSRAHRRRRAQLRAGHPGGCDNSGWTNSGTLRV</sequence>
<protein>
    <submittedName>
        <fullName evidence="2">Uncharacterized protein</fullName>
    </submittedName>
</protein>
<feature type="region of interest" description="Disordered" evidence="1">
    <location>
        <begin position="55"/>
        <end position="78"/>
    </location>
</feature>